<organism evidence="9 11">
    <name type="scientific">Pseudoalteromonas maricaloris</name>
    <dbReference type="NCBI Taxonomy" id="184924"/>
    <lineage>
        <taxon>Bacteria</taxon>
        <taxon>Pseudomonadati</taxon>
        <taxon>Pseudomonadota</taxon>
        <taxon>Gammaproteobacteria</taxon>
        <taxon>Alteromonadales</taxon>
        <taxon>Pseudoalteromonadaceae</taxon>
        <taxon>Pseudoalteromonas</taxon>
    </lineage>
</organism>
<dbReference type="AlphaFoldDB" id="A0A8I2KMP9"/>
<name>A0A8I2KMP9_9GAMM</name>
<evidence type="ECO:0000256" key="4">
    <source>
        <dbReference type="ARBA" id="ARBA00022764"/>
    </source>
</evidence>
<evidence type="ECO:0000256" key="1">
    <source>
        <dbReference type="ARBA" id="ARBA00004418"/>
    </source>
</evidence>
<comment type="similarity">
    <text evidence="5">Belongs to the ZraP family.</text>
</comment>
<dbReference type="EMBL" id="CP137578">
    <property type="protein sequence ID" value="WOX27875.1"/>
    <property type="molecule type" value="Genomic_DNA"/>
</dbReference>
<dbReference type="RefSeq" id="WP_039493819.1">
    <property type="nucleotide sequence ID" value="NZ_CBCSDF010000012.1"/>
</dbReference>
<feature type="signal peptide" evidence="8">
    <location>
        <begin position="1"/>
        <end position="24"/>
    </location>
</feature>
<dbReference type="GO" id="GO:0051082">
    <property type="term" value="F:unfolded protein binding"/>
    <property type="evidence" value="ECO:0007669"/>
    <property type="project" value="TreeGrafter"/>
</dbReference>
<protein>
    <recommendedName>
        <fullName evidence="6">Signaling pathway modulator ZraP</fullName>
    </recommendedName>
    <alternativeName>
        <fullName evidence="7">Zinc resistance-associated protein</fullName>
    </alternativeName>
</protein>
<dbReference type="Pfam" id="PF13801">
    <property type="entry name" value="Metal_resist"/>
    <property type="match status" value="1"/>
</dbReference>
<dbReference type="InterPro" id="IPR052211">
    <property type="entry name" value="Cpx_auxiliary_protein"/>
</dbReference>
<dbReference type="Proteomes" id="UP001304419">
    <property type="component" value="Chromosome 1"/>
</dbReference>
<dbReference type="InterPro" id="IPR025961">
    <property type="entry name" value="Metal_resist"/>
</dbReference>
<comment type="subcellular location">
    <subcellularLocation>
        <location evidence="1">Periplasm</location>
    </subcellularLocation>
</comment>
<dbReference type="Proteomes" id="UP000646877">
    <property type="component" value="Unassembled WGS sequence"/>
</dbReference>
<keyword evidence="3 8" id="KW-0732">Signal</keyword>
<evidence type="ECO:0000313" key="11">
    <source>
        <dbReference type="Proteomes" id="UP000646877"/>
    </source>
</evidence>
<feature type="chain" id="PRO_5044460676" description="Signaling pathway modulator ZraP" evidence="8">
    <location>
        <begin position="25"/>
        <end position="153"/>
    </location>
</feature>
<dbReference type="PANTHER" id="PTHR38102:SF1">
    <property type="entry name" value="PERIPLASMIC CHAPERONE SPY"/>
    <property type="match status" value="1"/>
</dbReference>
<evidence type="ECO:0000256" key="3">
    <source>
        <dbReference type="ARBA" id="ARBA00022729"/>
    </source>
</evidence>
<evidence type="ECO:0000313" key="9">
    <source>
        <dbReference type="EMBL" id="NLR22969.1"/>
    </source>
</evidence>
<dbReference type="EMBL" id="WEIA01000011">
    <property type="protein sequence ID" value="NLR22969.1"/>
    <property type="molecule type" value="Genomic_DNA"/>
</dbReference>
<dbReference type="Gene3D" id="1.20.120.1490">
    <property type="match status" value="1"/>
</dbReference>
<reference evidence="10 12" key="2">
    <citation type="submission" date="2023-10" db="EMBL/GenBank/DDBJ databases">
        <title>To unveil natural product biosynthetic capacity in Pseudoalteromonas.</title>
        <authorList>
            <person name="Wang J."/>
        </authorList>
    </citation>
    <scope>NUCLEOTIDE SEQUENCE [LARGE SCALE GENOMIC DNA]</scope>
    <source>
        <strain evidence="10 12">DSM 15914</strain>
    </source>
</reference>
<dbReference type="GO" id="GO:0030288">
    <property type="term" value="C:outer membrane-bounded periplasmic space"/>
    <property type="evidence" value="ECO:0007669"/>
    <property type="project" value="TreeGrafter"/>
</dbReference>
<sequence length="153" mass="17091">MKLLSTLALVTALGVSTFSFTANAGPMGGQLEHSARLLLSDKGQKLLELTEAQQGQLKTIYADYKTAKKTLKESGKEAHSAYREEMKALMAAPTFDKVQAQLLLEKGQDKKQAWALLSMETRHKVFHVLNEEQRDKLQALKSRRSHKGHKKAD</sequence>
<proteinExistence type="inferred from homology"/>
<evidence type="ECO:0000256" key="8">
    <source>
        <dbReference type="SAM" id="SignalP"/>
    </source>
</evidence>
<dbReference type="InterPro" id="IPR012899">
    <property type="entry name" value="LTXXQ"/>
</dbReference>
<comment type="similarity">
    <text evidence="2">Belongs to the CpxP/Spy family.</text>
</comment>
<evidence type="ECO:0000313" key="10">
    <source>
        <dbReference type="EMBL" id="WOX27875.1"/>
    </source>
</evidence>
<reference evidence="9" key="1">
    <citation type="submission" date="2019-10" db="EMBL/GenBank/DDBJ databases">
        <authorList>
            <person name="Paulsen S."/>
        </authorList>
    </citation>
    <scope>NUCLEOTIDE SEQUENCE</scope>
    <source>
        <strain evidence="9">LMG 19692</strain>
    </source>
</reference>
<evidence type="ECO:0000256" key="5">
    <source>
        <dbReference type="ARBA" id="ARBA00044945"/>
    </source>
</evidence>
<keyword evidence="12" id="KW-1185">Reference proteome</keyword>
<evidence type="ECO:0000256" key="7">
    <source>
        <dbReference type="ARBA" id="ARBA00045001"/>
    </source>
</evidence>
<gene>
    <name evidence="9" type="ORF">F9Y85_16970</name>
    <name evidence="10" type="ORF">R5H13_14620</name>
</gene>
<dbReference type="PANTHER" id="PTHR38102">
    <property type="entry name" value="PERIPLASMIC CHAPERONE SPY"/>
    <property type="match status" value="1"/>
</dbReference>
<accession>A0A8I2KMP9</accession>
<evidence type="ECO:0000256" key="2">
    <source>
        <dbReference type="ARBA" id="ARBA00008441"/>
    </source>
</evidence>
<evidence type="ECO:0000256" key="6">
    <source>
        <dbReference type="ARBA" id="ARBA00044983"/>
    </source>
</evidence>
<keyword evidence="4" id="KW-0574">Periplasm</keyword>
<dbReference type="CDD" id="cd09916">
    <property type="entry name" value="CpxP_like"/>
    <property type="match status" value="1"/>
</dbReference>
<evidence type="ECO:0000313" key="12">
    <source>
        <dbReference type="Proteomes" id="UP001304419"/>
    </source>
</evidence>